<evidence type="ECO:0000256" key="1">
    <source>
        <dbReference type="SAM" id="MobiDB-lite"/>
    </source>
</evidence>
<accession>A0A9P6D141</accession>
<keyword evidence="3" id="KW-1185">Reference proteome</keyword>
<name>A0A9P6D141_PLEER</name>
<protein>
    <submittedName>
        <fullName evidence="2">Uncharacterized protein</fullName>
    </submittedName>
</protein>
<dbReference type="EMBL" id="MU154717">
    <property type="protein sequence ID" value="KAF9488361.1"/>
    <property type="molecule type" value="Genomic_DNA"/>
</dbReference>
<sequence>MANRESQEAVTKSFRTYLTQVAPLLSSTRSLNRSSVTTFCATYFLYFGGAAKEVVGPFVGASAALRTRDDVSFVSFTFIDISNRASAAPPSPSPLPSHSITPAEENTKPTAPPPAAFALFSSTTVASLPARMGRVWRDIIGFGVKACLANSASMLGETATGAGGGGDSFAHFGDRVSGVSGSMVVSFERERVEIVALLASSAISPALRFDPLIILSP</sequence>
<gene>
    <name evidence="2" type="ORF">BDN71DRAFT_1513135</name>
</gene>
<dbReference type="Proteomes" id="UP000807025">
    <property type="component" value="Unassembled WGS sequence"/>
</dbReference>
<comment type="caution">
    <text evidence="2">The sequence shown here is derived from an EMBL/GenBank/DDBJ whole genome shotgun (WGS) entry which is preliminary data.</text>
</comment>
<reference evidence="2" key="1">
    <citation type="submission" date="2020-11" db="EMBL/GenBank/DDBJ databases">
        <authorList>
            <consortium name="DOE Joint Genome Institute"/>
            <person name="Ahrendt S."/>
            <person name="Riley R."/>
            <person name="Andreopoulos W."/>
            <person name="Labutti K."/>
            <person name="Pangilinan J."/>
            <person name="Ruiz-Duenas F.J."/>
            <person name="Barrasa J.M."/>
            <person name="Sanchez-Garcia M."/>
            <person name="Camarero S."/>
            <person name="Miyauchi S."/>
            <person name="Serrano A."/>
            <person name="Linde D."/>
            <person name="Babiker R."/>
            <person name="Drula E."/>
            <person name="Ayuso-Fernandez I."/>
            <person name="Pacheco R."/>
            <person name="Padilla G."/>
            <person name="Ferreira P."/>
            <person name="Barriuso J."/>
            <person name="Kellner H."/>
            <person name="Castanera R."/>
            <person name="Alfaro M."/>
            <person name="Ramirez L."/>
            <person name="Pisabarro A.G."/>
            <person name="Kuo A."/>
            <person name="Tritt A."/>
            <person name="Lipzen A."/>
            <person name="He G."/>
            <person name="Yan M."/>
            <person name="Ng V."/>
            <person name="Cullen D."/>
            <person name="Martin F."/>
            <person name="Rosso M.-N."/>
            <person name="Henrissat B."/>
            <person name="Hibbett D."/>
            <person name="Martinez A.T."/>
            <person name="Grigoriev I.V."/>
        </authorList>
    </citation>
    <scope>NUCLEOTIDE SEQUENCE</scope>
    <source>
        <strain evidence="2">ATCC 90797</strain>
    </source>
</reference>
<proteinExistence type="predicted"/>
<feature type="region of interest" description="Disordered" evidence="1">
    <location>
        <begin position="86"/>
        <end position="111"/>
    </location>
</feature>
<evidence type="ECO:0000313" key="2">
    <source>
        <dbReference type="EMBL" id="KAF9488361.1"/>
    </source>
</evidence>
<evidence type="ECO:0000313" key="3">
    <source>
        <dbReference type="Proteomes" id="UP000807025"/>
    </source>
</evidence>
<organism evidence="2 3">
    <name type="scientific">Pleurotus eryngii</name>
    <name type="common">Boletus of the steppes</name>
    <dbReference type="NCBI Taxonomy" id="5323"/>
    <lineage>
        <taxon>Eukaryota</taxon>
        <taxon>Fungi</taxon>
        <taxon>Dikarya</taxon>
        <taxon>Basidiomycota</taxon>
        <taxon>Agaricomycotina</taxon>
        <taxon>Agaricomycetes</taxon>
        <taxon>Agaricomycetidae</taxon>
        <taxon>Agaricales</taxon>
        <taxon>Pleurotineae</taxon>
        <taxon>Pleurotaceae</taxon>
        <taxon>Pleurotus</taxon>
    </lineage>
</organism>
<dbReference type="AlphaFoldDB" id="A0A9P6D141"/>